<dbReference type="RefSeq" id="WP_345657384.1">
    <property type="nucleotide sequence ID" value="NZ_BAABKB010000040.1"/>
</dbReference>
<sequence length="162" mass="17210">MEHTPTAAGNATSHSPGVAEALARLDAVRADDANPAYRRMVDAIAELIIKTGNPAMVFERVLEGLAAQDVTETAARHGLLLHRADQAATEDGTFAELAVFWPAHLAVLPHGQPATVTLVQLRAAVAEHEQSERLAADFQASVAAGHVEDLNTWHARTTQAAK</sequence>
<accession>A0ABP9JI86</accession>
<name>A0ABP9JI86_9ACTN</name>
<dbReference type="EMBL" id="BAABKB010000040">
    <property type="protein sequence ID" value="GAA5033003.1"/>
    <property type="molecule type" value="Genomic_DNA"/>
</dbReference>
<comment type="caution">
    <text evidence="1">The sequence shown here is derived from an EMBL/GenBank/DDBJ whole genome shotgun (WGS) entry which is preliminary data.</text>
</comment>
<proteinExistence type="predicted"/>
<protein>
    <submittedName>
        <fullName evidence="1">Uncharacterized protein</fullName>
    </submittedName>
</protein>
<evidence type="ECO:0000313" key="2">
    <source>
        <dbReference type="Proteomes" id="UP001501759"/>
    </source>
</evidence>
<gene>
    <name evidence="1" type="ORF">GCM10023335_76040</name>
</gene>
<reference evidence="2" key="1">
    <citation type="journal article" date="2019" name="Int. J. Syst. Evol. Microbiol.">
        <title>The Global Catalogue of Microorganisms (GCM) 10K type strain sequencing project: providing services to taxonomists for standard genome sequencing and annotation.</title>
        <authorList>
            <consortium name="The Broad Institute Genomics Platform"/>
            <consortium name="The Broad Institute Genome Sequencing Center for Infectious Disease"/>
            <person name="Wu L."/>
            <person name="Ma J."/>
        </authorList>
    </citation>
    <scope>NUCLEOTIDE SEQUENCE [LARGE SCALE GENOMIC DNA]</scope>
    <source>
        <strain evidence="2">JCM 18409</strain>
    </source>
</reference>
<keyword evidence="2" id="KW-1185">Reference proteome</keyword>
<dbReference type="Proteomes" id="UP001501759">
    <property type="component" value="Unassembled WGS sequence"/>
</dbReference>
<organism evidence="1 2">
    <name type="scientific">Streptomyces siamensis</name>
    <dbReference type="NCBI Taxonomy" id="1274986"/>
    <lineage>
        <taxon>Bacteria</taxon>
        <taxon>Bacillati</taxon>
        <taxon>Actinomycetota</taxon>
        <taxon>Actinomycetes</taxon>
        <taxon>Kitasatosporales</taxon>
        <taxon>Streptomycetaceae</taxon>
        <taxon>Streptomyces</taxon>
    </lineage>
</organism>
<evidence type="ECO:0000313" key="1">
    <source>
        <dbReference type="EMBL" id="GAA5033003.1"/>
    </source>
</evidence>